<dbReference type="Pfam" id="PF01302">
    <property type="entry name" value="CAP_GLY"/>
    <property type="match status" value="2"/>
</dbReference>
<name>A0A6A4WH04_AMPAM</name>
<dbReference type="PANTHER" id="PTHR18916">
    <property type="entry name" value="DYNACTIN 1-RELATED MICROTUBULE-BINDING"/>
    <property type="match status" value="1"/>
</dbReference>
<dbReference type="SMART" id="SM01052">
    <property type="entry name" value="CAP_GLY"/>
    <property type="match status" value="2"/>
</dbReference>
<dbReference type="InterPro" id="IPR036859">
    <property type="entry name" value="CAP-Gly_dom_sf"/>
</dbReference>
<sequence>MDDYESLRRLSEAGVARRFSTDTVLTRDTDSFMVGELVFVGGTLPGKIAYIGETKFGGGDWAGVVLEKPFGKHDGTVGGHQYFQCEPRHGVFSRLTRLSREPLGSPPPEWHASSTSAGGGSPSRRSSQASADGGADSRPGSRRTSRSSPVATLPTGARRSSSPAKAPPSPARRSSSPSFTVPTAARCGDRVSVSSSVIGRRLGTVRYVGHAEFADGVWVGIQLDEPRGRNDGSVAGKRYFECEPDYGLFAPLNRVTVVQRRISASRDHVGADVDGFY</sequence>
<evidence type="ECO:0000259" key="2">
    <source>
        <dbReference type="PROSITE" id="PS50245"/>
    </source>
</evidence>
<dbReference type="OrthoDB" id="5412539at2759"/>
<proteinExistence type="predicted"/>
<reference evidence="3 4" key="1">
    <citation type="submission" date="2019-07" db="EMBL/GenBank/DDBJ databases">
        <title>Draft genome assembly of a fouling barnacle, Amphibalanus amphitrite (Darwin, 1854): The first reference genome for Thecostraca.</title>
        <authorList>
            <person name="Kim W."/>
        </authorList>
    </citation>
    <scope>NUCLEOTIDE SEQUENCE [LARGE SCALE GENOMIC DNA]</scope>
    <source>
        <strain evidence="3">SNU_AA5</strain>
        <tissue evidence="3">Soma without cirri and trophi</tissue>
    </source>
</reference>
<gene>
    <name evidence="3" type="primary">CLIP-190</name>
    <name evidence="3" type="ORF">FJT64_026335</name>
</gene>
<dbReference type="PROSITE" id="PS00845">
    <property type="entry name" value="CAP_GLY_1"/>
    <property type="match status" value="1"/>
</dbReference>
<dbReference type="Gene3D" id="2.30.30.190">
    <property type="entry name" value="CAP Gly-rich-like domain"/>
    <property type="match status" value="2"/>
</dbReference>
<dbReference type="EMBL" id="VIIS01001173">
    <property type="protein sequence ID" value="KAF0301328.1"/>
    <property type="molecule type" value="Genomic_DNA"/>
</dbReference>
<comment type="caution">
    <text evidence="3">The sequence shown here is derived from an EMBL/GenBank/DDBJ whole genome shotgun (WGS) entry which is preliminary data.</text>
</comment>
<dbReference type="InterPro" id="IPR000938">
    <property type="entry name" value="CAP-Gly_domain"/>
</dbReference>
<evidence type="ECO:0000313" key="3">
    <source>
        <dbReference type="EMBL" id="KAF0301328.1"/>
    </source>
</evidence>
<feature type="domain" description="CAP-Gly" evidence="2">
    <location>
        <begin position="209"/>
        <end position="251"/>
    </location>
</feature>
<feature type="region of interest" description="Disordered" evidence="1">
    <location>
        <begin position="99"/>
        <end position="183"/>
    </location>
</feature>
<dbReference type="Proteomes" id="UP000440578">
    <property type="component" value="Unassembled WGS sequence"/>
</dbReference>
<dbReference type="PANTHER" id="PTHR18916:SF93">
    <property type="entry name" value="RESTIN HOMOLOG"/>
    <property type="match status" value="1"/>
</dbReference>
<evidence type="ECO:0000256" key="1">
    <source>
        <dbReference type="SAM" id="MobiDB-lite"/>
    </source>
</evidence>
<dbReference type="SUPFAM" id="SSF74924">
    <property type="entry name" value="Cap-Gly domain"/>
    <property type="match status" value="2"/>
</dbReference>
<protein>
    <submittedName>
        <fullName evidence="3">Restin</fullName>
    </submittedName>
</protein>
<dbReference type="PROSITE" id="PS50245">
    <property type="entry name" value="CAP_GLY_2"/>
    <property type="match status" value="2"/>
</dbReference>
<accession>A0A6A4WH04</accession>
<dbReference type="AlphaFoldDB" id="A0A6A4WH04"/>
<organism evidence="3 4">
    <name type="scientific">Amphibalanus amphitrite</name>
    <name type="common">Striped barnacle</name>
    <name type="synonym">Balanus amphitrite</name>
    <dbReference type="NCBI Taxonomy" id="1232801"/>
    <lineage>
        <taxon>Eukaryota</taxon>
        <taxon>Metazoa</taxon>
        <taxon>Ecdysozoa</taxon>
        <taxon>Arthropoda</taxon>
        <taxon>Crustacea</taxon>
        <taxon>Multicrustacea</taxon>
        <taxon>Cirripedia</taxon>
        <taxon>Thoracica</taxon>
        <taxon>Thoracicalcarea</taxon>
        <taxon>Balanomorpha</taxon>
        <taxon>Balanoidea</taxon>
        <taxon>Balanidae</taxon>
        <taxon>Amphibalaninae</taxon>
        <taxon>Amphibalanus</taxon>
    </lineage>
</organism>
<evidence type="ECO:0000313" key="4">
    <source>
        <dbReference type="Proteomes" id="UP000440578"/>
    </source>
</evidence>
<feature type="compositionally biased region" description="Low complexity" evidence="1">
    <location>
        <begin position="112"/>
        <end position="138"/>
    </location>
</feature>
<feature type="domain" description="CAP-Gly" evidence="2">
    <location>
        <begin position="52"/>
        <end position="94"/>
    </location>
</feature>
<keyword evidence="4" id="KW-1185">Reference proteome</keyword>